<comment type="function">
    <text evidence="4">Functions in the N-end rule pathway of protein degradation where it conjugates Leu from its aminoacyl-tRNA to the N-termini of proteins containing an N-terminal aspartate or glutamate.</text>
</comment>
<dbReference type="GO" id="GO:0004057">
    <property type="term" value="F:arginyl-tRNA--protein transferase activity"/>
    <property type="evidence" value="ECO:0007669"/>
    <property type="project" value="InterPro"/>
</dbReference>
<evidence type="ECO:0000259" key="5">
    <source>
        <dbReference type="Pfam" id="PF04376"/>
    </source>
</evidence>
<dbReference type="GO" id="GO:0008914">
    <property type="term" value="F:leucyl-tRNA--protein transferase activity"/>
    <property type="evidence" value="ECO:0007669"/>
    <property type="project" value="UniProtKB-UniRule"/>
</dbReference>
<dbReference type="Proteomes" id="UP000323142">
    <property type="component" value="Unassembled WGS sequence"/>
</dbReference>
<dbReference type="NCBIfam" id="NF002346">
    <property type="entry name" value="PRK01305.2-3"/>
    <property type="match status" value="1"/>
</dbReference>
<reference evidence="7 8" key="1">
    <citation type="submission" date="2019-09" db="EMBL/GenBank/DDBJ databases">
        <title>Salinarimonas rosea gen. nov., sp. nov., a new member of the a-2 subgroup of the Proteobacteria.</title>
        <authorList>
            <person name="Liu J."/>
        </authorList>
    </citation>
    <scope>NUCLEOTIDE SEQUENCE [LARGE SCALE GENOMIC DNA]</scope>
    <source>
        <strain evidence="7 8">BN140002</strain>
    </source>
</reference>
<feature type="domain" description="N-end aminoacyl transferase N-terminal" evidence="5">
    <location>
        <begin position="17"/>
        <end position="87"/>
    </location>
</feature>
<dbReference type="RefSeq" id="WP_149815220.1">
    <property type="nucleotide sequence ID" value="NZ_VUOA01000004.1"/>
</dbReference>
<reference evidence="7 8" key="2">
    <citation type="submission" date="2019-09" db="EMBL/GenBank/DDBJ databases">
        <authorList>
            <person name="Jin C."/>
        </authorList>
    </citation>
    <scope>NUCLEOTIDE SEQUENCE [LARGE SCALE GENOMIC DNA]</scope>
    <source>
        <strain evidence="7 8">BN140002</strain>
    </source>
</reference>
<dbReference type="NCBIfam" id="NF002343">
    <property type="entry name" value="PRK01305.1-4"/>
    <property type="match status" value="1"/>
</dbReference>
<accession>A0A5B2VXS1</accession>
<dbReference type="EMBL" id="VUOA01000004">
    <property type="protein sequence ID" value="KAA2244161.1"/>
    <property type="molecule type" value="Genomic_DNA"/>
</dbReference>
<dbReference type="Pfam" id="PF04377">
    <property type="entry name" value="ATE_C"/>
    <property type="match status" value="1"/>
</dbReference>
<proteinExistence type="inferred from homology"/>
<dbReference type="OrthoDB" id="9782022at2"/>
<evidence type="ECO:0000313" key="7">
    <source>
        <dbReference type="EMBL" id="KAA2244161.1"/>
    </source>
</evidence>
<evidence type="ECO:0000256" key="4">
    <source>
        <dbReference type="HAMAP-Rule" id="MF_00689"/>
    </source>
</evidence>
<dbReference type="InterPro" id="IPR007471">
    <property type="entry name" value="N-end_Aminoacyl_Trfase_N"/>
</dbReference>
<organism evidence="7 8">
    <name type="scientific">Salinarimonas soli</name>
    <dbReference type="NCBI Taxonomy" id="1638099"/>
    <lineage>
        <taxon>Bacteria</taxon>
        <taxon>Pseudomonadati</taxon>
        <taxon>Pseudomonadota</taxon>
        <taxon>Alphaproteobacteria</taxon>
        <taxon>Hyphomicrobiales</taxon>
        <taxon>Salinarimonadaceae</taxon>
        <taxon>Salinarimonas</taxon>
    </lineage>
</organism>
<dbReference type="SUPFAM" id="SSF55729">
    <property type="entry name" value="Acyl-CoA N-acyltransferases (Nat)"/>
    <property type="match status" value="1"/>
</dbReference>
<dbReference type="PANTHER" id="PTHR21367">
    <property type="entry name" value="ARGININE-TRNA-PROTEIN TRANSFERASE 1"/>
    <property type="match status" value="1"/>
</dbReference>
<dbReference type="InterPro" id="IPR030700">
    <property type="entry name" value="N-end_Aminoacyl_Trfase"/>
</dbReference>
<dbReference type="PANTHER" id="PTHR21367:SF1">
    <property type="entry name" value="ARGINYL-TRNA--PROTEIN TRANSFERASE 1"/>
    <property type="match status" value="1"/>
</dbReference>
<keyword evidence="2 4" id="KW-0808">Transferase</keyword>
<dbReference type="Pfam" id="PF04376">
    <property type="entry name" value="ATE_N"/>
    <property type="match status" value="1"/>
</dbReference>
<evidence type="ECO:0000256" key="2">
    <source>
        <dbReference type="ARBA" id="ARBA00022679"/>
    </source>
</evidence>
<sequence>MTSQPRDTPQFYLTAPSPCPYLPGKEERKVFTHLVGKRAVELNEILTQGGFRRSQTIAYRPACETCRACVSVRIPVGEFEPSRNMRRVQKANADLVGTVVPNRPSSDQYGLFRRYLDARHGDGGMVDMTVLDYAMMVEDSHVETRIVEYRRRGPDTAINGRGRGDLIAVCLSDVLADGLSMVYSFYDPTMADRSLGTFMILDHIEKARAMRLPYLYLGYWVDGSRKMAYKSRFLPQERLMGQGWARVEE</sequence>
<dbReference type="AlphaFoldDB" id="A0A5B2VXS1"/>
<dbReference type="GO" id="GO:0071596">
    <property type="term" value="P:ubiquitin-dependent protein catabolic process via the N-end rule pathway"/>
    <property type="evidence" value="ECO:0007669"/>
    <property type="project" value="InterPro"/>
</dbReference>
<comment type="caution">
    <text evidence="7">The sequence shown here is derived from an EMBL/GenBank/DDBJ whole genome shotgun (WGS) entry which is preliminary data.</text>
</comment>
<comment type="catalytic activity">
    <reaction evidence="4">
        <text>N-terminal L-glutamyl-[protein] + L-leucyl-tRNA(Leu) = N-terminal L-leucyl-L-glutamyl-[protein] + tRNA(Leu) + H(+)</text>
        <dbReference type="Rhea" id="RHEA:50412"/>
        <dbReference type="Rhea" id="RHEA-COMP:9613"/>
        <dbReference type="Rhea" id="RHEA-COMP:9622"/>
        <dbReference type="Rhea" id="RHEA-COMP:12664"/>
        <dbReference type="Rhea" id="RHEA-COMP:12668"/>
        <dbReference type="ChEBI" id="CHEBI:15378"/>
        <dbReference type="ChEBI" id="CHEBI:64721"/>
        <dbReference type="ChEBI" id="CHEBI:78442"/>
        <dbReference type="ChEBI" id="CHEBI:78494"/>
        <dbReference type="ChEBI" id="CHEBI:133041"/>
        <dbReference type="EC" id="2.3.2.29"/>
    </reaction>
</comment>
<dbReference type="InterPro" id="IPR007472">
    <property type="entry name" value="N-end_Aminoacyl_Trfase_C"/>
</dbReference>
<keyword evidence="3 4" id="KW-0012">Acyltransferase</keyword>
<dbReference type="HAMAP" id="MF_00689">
    <property type="entry name" value="Bpt"/>
    <property type="match status" value="1"/>
</dbReference>
<comment type="catalytic activity">
    <reaction evidence="4">
        <text>N-terminal L-aspartyl-[protein] + L-leucyl-tRNA(Leu) = N-terminal L-leucyl-L-aspartyl-[protein] + tRNA(Leu) + H(+)</text>
        <dbReference type="Rhea" id="RHEA:50420"/>
        <dbReference type="Rhea" id="RHEA-COMP:9613"/>
        <dbReference type="Rhea" id="RHEA-COMP:9622"/>
        <dbReference type="Rhea" id="RHEA-COMP:12669"/>
        <dbReference type="Rhea" id="RHEA-COMP:12674"/>
        <dbReference type="ChEBI" id="CHEBI:15378"/>
        <dbReference type="ChEBI" id="CHEBI:64720"/>
        <dbReference type="ChEBI" id="CHEBI:78442"/>
        <dbReference type="ChEBI" id="CHEBI:78494"/>
        <dbReference type="ChEBI" id="CHEBI:133042"/>
        <dbReference type="EC" id="2.3.2.29"/>
    </reaction>
</comment>
<dbReference type="InterPro" id="IPR017138">
    <property type="entry name" value="Asp_Glu_LeuTrfase"/>
</dbReference>
<dbReference type="NCBIfam" id="NF002342">
    <property type="entry name" value="PRK01305.1-3"/>
    <property type="match status" value="1"/>
</dbReference>
<dbReference type="EC" id="2.3.2.29" evidence="4"/>
<evidence type="ECO:0000256" key="3">
    <source>
        <dbReference type="ARBA" id="ARBA00023315"/>
    </source>
</evidence>
<comment type="subcellular location">
    <subcellularLocation>
        <location evidence="4">Cytoplasm</location>
    </subcellularLocation>
</comment>
<feature type="domain" description="N-end rule aminoacyl transferase C-terminal" evidence="6">
    <location>
        <begin position="108"/>
        <end position="239"/>
    </location>
</feature>
<gene>
    <name evidence="4" type="primary">bpt</name>
    <name evidence="7" type="ORF">F0L46_01265</name>
</gene>
<dbReference type="NCBIfam" id="NF002341">
    <property type="entry name" value="PRK01305.1-1"/>
    <property type="match status" value="1"/>
</dbReference>
<name>A0A5B2VXS1_9HYPH</name>
<comment type="similarity">
    <text evidence="4">Belongs to the R-transferase family. Bpt subfamily.</text>
</comment>
<protein>
    <recommendedName>
        <fullName evidence="4">Aspartate/glutamate leucyltransferase</fullName>
        <ecNumber evidence="4">2.3.2.29</ecNumber>
    </recommendedName>
</protein>
<dbReference type="GO" id="GO:0005737">
    <property type="term" value="C:cytoplasm"/>
    <property type="evidence" value="ECO:0007669"/>
    <property type="project" value="UniProtKB-SubCell"/>
</dbReference>
<keyword evidence="1 4" id="KW-0963">Cytoplasm</keyword>
<keyword evidence="8" id="KW-1185">Reference proteome</keyword>
<evidence type="ECO:0000313" key="8">
    <source>
        <dbReference type="Proteomes" id="UP000323142"/>
    </source>
</evidence>
<evidence type="ECO:0000256" key="1">
    <source>
        <dbReference type="ARBA" id="ARBA00022490"/>
    </source>
</evidence>
<dbReference type="PIRSF" id="PIRSF037208">
    <property type="entry name" value="ATE_pro_prd"/>
    <property type="match status" value="1"/>
</dbReference>
<dbReference type="InterPro" id="IPR016181">
    <property type="entry name" value="Acyl_CoA_acyltransferase"/>
</dbReference>
<evidence type="ECO:0000259" key="6">
    <source>
        <dbReference type="Pfam" id="PF04377"/>
    </source>
</evidence>